<dbReference type="InterPro" id="IPR036291">
    <property type="entry name" value="NAD(P)-bd_dom_sf"/>
</dbReference>
<sequence length="147" mass="16437">MGWKGLKIDNHTINFNVPLFLSYVGEVKSPVDLTEEDWHKEFKTNLTGTWLVSKYVCKRMQLALQKGIVINISSIAGLNRGSLPGSASYSASKAGVNSLTKVIFFYLQLIFKYNKQVISIGIVAGKAQLDYHKYQKVNVLITGSETY</sequence>
<dbReference type="CDD" id="cd05233">
    <property type="entry name" value="SDR_c"/>
    <property type="match status" value="1"/>
</dbReference>
<evidence type="ECO:0000313" key="2">
    <source>
        <dbReference type="Proteomes" id="UP000447434"/>
    </source>
</evidence>
<dbReference type="Pfam" id="PF00106">
    <property type="entry name" value="adh_short"/>
    <property type="match status" value="1"/>
</dbReference>
<dbReference type="InterPro" id="IPR002347">
    <property type="entry name" value="SDR_fam"/>
</dbReference>
<comment type="caution">
    <text evidence="1">The sequence shown here is derived from an EMBL/GenBank/DDBJ whole genome shotgun (WGS) entry which is preliminary data.</text>
</comment>
<evidence type="ECO:0000313" key="1">
    <source>
        <dbReference type="EMBL" id="KAE9590165.1"/>
    </source>
</evidence>
<reference evidence="2" key="1">
    <citation type="journal article" date="2020" name="Nat. Commun.">
        <title>Genome sequence of the cluster root forming white lupin.</title>
        <authorList>
            <person name="Hufnagel B."/>
            <person name="Marques A."/>
            <person name="Soriano A."/>
            <person name="Marques L."/>
            <person name="Divol F."/>
            <person name="Doumas P."/>
            <person name="Sallet E."/>
            <person name="Mancinotti D."/>
            <person name="Carrere S."/>
            <person name="Marande W."/>
            <person name="Arribat S."/>
            <person name="Keller J."/>
            <person name="Huneau C."/>
            <person name="Blein T."/>
            <person name="Aime D."/>
            <person name="Laguerre M."/>
            <person name="Taylor J."/>
            <person name="Schubert V."/>
            <person name="Nelson M."/>
            <person name="Geu-Flores F."/>
            <person name="Crespi M."/>
            <person name="Gallardo-Guerrero K."/>
            <person name="Delaux P.-M."/>
            <person name="Salse J."/>
            <person name="Berges H."/>
            <person name="Guyot R."/>
            <person name="Gouzy J."/>
            <person name="Peret B."/>
        </authorList>
    </citation>
    <scope>NUCLEOTIDE SEQUENCE [LARGE SCALE GENOMIC DNA]</scope>
    <source>
        <strain evidence="2">cv. Amiga</strain>
    </source>
</reference>
<organism evidence="1 2">
    <name type="scientific">Lupinus albus</name>
    <name type="common">White lupine</name>
    <name type="synonym">Lupinus termis</name>
    <dbReference type="NCBI Taxonomy" id="3870"/>
    <lineage>
        <taxon>Eukaryota</taxon>
        <taxon>Viridiplantae</taxon>
        <taxon>Streptophyta</taxon>
        <taxon>Embryophyta</taxon>
        <taxon>Tracheophyta</taxon>
        <taxon>Spermatophyta</taxon>
        <taxon>Magnoliopsida</taxon>
        <taxon>eudicotyledons</taxon>
        <taxon>Gunneridae</taxon>
        <taxon>Pentapetalae</taxon>
        <taxon>rosids</taxon>
        <taxon>fabids</taxon>
        <taxon>Fabales</taxon>
        <taxon>Fabaceae</taxon>
        <taxon>Papilionoideae</taxon>
        <taxon>50 kb inversion clade</taxon>
        <taxon>genistoids sensu lato</taxon>
        <taxon>core genistoids</taxon>
        <taxon>Genisteae</taxon>
        <taxon>Lupinus</taxon>
    </lineage>
</organism>
<dbReference type="SUPFAM" id="SSF51735">
    <property type="entry name" value="NAD(P)-binding Rossmann-fold domains"/>
    <property type="match status" value="1"/>
</dbReference>
<protein>
    <submittedName>
        <fullName evidence="1">Putative 3-oxoacyl-[acyl-carrier-protein] reductase</fullName>
    </submittedName>
</protein>
<dbReference type="Gene3D" id="3.40.50.720">
    <property type="entry name" value="NAD(P)-binding Rossmann-like Domain"/>
    <property type="match status" value="1"/>
</dbReference>
<accession>A0A6A4NHA1</accession>
<dbReference type="EMBL" id="WOCE01000021">
    <property type="protein sequence ID" value="KAE9590165.1"/>
    <property type="molecule type" value="Genomic_DNA"/>
</dbReference>
<name>A0A6A4NHA1_LUPAL</name>
<keyword evidence="2" id="KW-1185">Reference proteome</keyword>
<dbReference type="PANTHER" id="PTHR44375:SF2">
    <property type="entry name" value="BETA-KETOACYL-ACP REDUCTASE-LIKE PROTEIN-RELATED"/>
    <property type="match status" value="1"/>
</dbReference>
<dbReference type="OrthoDB" id="47007at2759"/>
<gene>
    <name evidence="1" type="ORF">Lalb_Chr21g0316761</name>
</gene>
<dbReference type="PANTHER" id="PTHR44375">
    <property type="entry name" value="BETA-KETOACYL-ACP REDUCTASE-LIKE PROTEIN-RELATED"/>
    <property type="match status" value="1"/>
</dbReference>
<proteinExistence type="predicted"/>
<dbReference type="AlphaFoldDB" id="A0A6A4NHA1"/>
<dbReference type="Proteomes" id="UP000447434">
    <property type="component" value="Chromosome 21"/>
</dbReference>
<dbReference type="PRINTS" id="PR00081">
    <property type="entry name" value="GDHRDH"/>
</dbReference>